<evidence type="ECO:0000256" key="1">
    <source>
        <dbReference type="SAM" id="SignalP"/>
    </source>
</evidence>
<feature type="signal peptide" evidence="1">
    <location>
        <begin position="1"/>
        <end position="23"/>
    </location>
</feature>
<feature type="chain" id="PRO_5016260703" evidence="1">
    <location>
        <begin position="24"/>
        <end position="138"/>
    </location>
</feature>
<dbReference type="Proteomes" id="UP000245771">
    <property type="component" value="Unassembled WGS sequence"/>
</dbReference>
<dbReference type="GeneID" id="37024856"/>
<name>A0A316V2G0_9BASI</name>
<protein>
    <submittedName>
        <fullName evidence="2">Uncharacterized protein</fullName>
    </submittedName>
</protein>
<accession>A0A316V2G0</accession>
<organism evidence="2 3">
    <name type="scientific">Meira miltonrushii</name>
    <dbReference type="NCBI Taxonomy" id="1280837"/>
    <lineage>
        <taxon>Eukaryota</taxon>
        <taxon>Fungi</taxon>
        <taxon>Dikarya</taxon>
        <taxon>Basidiomycota</taxon>
        <taxon>Ustilaginomycotina</taxon>
        <taxon>Exobasidiomycetes</taxon>
        <taxon>Exobasidiales</taxon>
        <taxon>Brachybasidiaceae</taxon>
        <taxon>Meira</taxon>
    </lineage>
</organism>
<dbReference type="OrthoDB" id="4250746at2759"/>
<sequence length="138" mass="14956">MIFLKLFFAVFLMVFTLFDDAKATNCQAVGTYNMNSIGFGSGGTTYSSSNGVKIYKDGNLVGSADGSDFNVCTDYYAVKSQLPIAFGWASTCAFGFFDECHGSYGDQTHIVGEKPETSTDFYGFGIDTISTCKINFNC</sequence>
<keyword evidence="1" id="KW-0732">Signal</keyword>
<dbReference type="EMBL" id="KZ819607">
    <property type="protein sequence ID" value="PWN31700.1"/>
    <property type="molecule type" value="Genomic_DNA"/>
</dbReference>
<gene>
    <name evidence="2" type="ORF">FA14DRAFT_92292</name>
</gene>
<dbReference type="InParanoid" id="A0A316V2G0"/>
<keyword evidence="3" id="KW-1185">Reference proteome</keyword>
<evidence type="ECO:0000313" key="2">
    <source>
        <dbReference type="EMBL" id="PWN31700.1"/>
    </source>
</evidence>
<proteinExistence type="predicted"/>
<dbReference type="RefSeq" id="XP_025352002.1">
    <property type="nucleotide sequence ID" value="XM_025503075.1"/>
</dbReference>
<dbReference type="AlphaFoldDB" id="A0A316V2G0"/>
<reference evidence="2 3" key="1">
    <citation type="journal article" date="2018" name="Mol. Biol. Evol.">
        <title>Broad Genomic Sampling Reveals a Smut Pathogenic Ancestry of the Fungal Clade Ustilaginomycotina.</title>
        <authorList>
            <person name="Kijpornyongpan T."/>
            <person name="Mondo S.J."/>
            <person name="Barry K."/>
            <person name="Sandor L."/>
            <person name="Lee J."/>
            <person name="Lipzen A."/>
            <person name="Pangilinan J."/>
            <person name="LaButti K."/>
            <person name="Hainaut M."/>
            <person name="Henrissat B."/>
            <person name="Grigoriev I.V."/>
            <person name="Spatafora J.W."/>
            <person name="Aime M.C."/>
        </authorList>
    </citation>
    <scope>NUCLEOTIDE SEQUENCE [LARGE SCALE GENOMIC DNA]</scope>
    <source>
        <strain evidence="2 3">MCA 3882</strain>
    </source>
</reference>
<evidence type="ECO:0000313" key="3">
    <source>
        <dbReference type="Proteomes" id="UP000245771"/>
    </source>
</evidence>